<evidence type="ECO:0000313" key="3">
    <source>
        <dbReference type="EMBL" id="RXJ74282.1"/>
    </source>
</evidence>
<feature type="transmembrane region" description="Helical" evidence="1">
    <location>
        <begin position="105"/>
        <end position="121"/>
    </location>
</feature>
<gene>
    <name evidence="3" type="ORF">CS022_04300</name>
</gene>
<feature type="domain" description="YiaAB two helix" evidence="2">
    <location>
        <begin position="12"/>
        <end position="64"/>
    </location>
</feature>
<organism evidence="3 4">
    <name type="scientific">Veronia nyctiphanis</name>
    <dbReference type="NCBI Taxonomy" id="1278244"/>
    <lineage>
        <taxon>Bacteria</taxon>
        <taxon>Pseudomonadati</taxon>
        <taxon>Pseudomonadota</taxon>
        <taxon>Gammaproteobacteria</taxon>
        <taxon>Vibrionales</taxon>
        <taxon>Vibrionaceae</taxon>
        <taxon>Veronia</taxon>
    </lineage>
</organism>
<dbReference type="PANTHER" id="PTHR37290:SF1">
    <property type="entry name" value="INNER MEMBRANE PROTEIN YIAA"/>
    <property type="match status" value="1"/>
</dbReference>
<evidence type="ECO:0000313" key="4">
    <source>
        <dbReference type="Proteomes" id="UP000290287"/>
    </source>
</evidence>
<feature type="transmembrane region" description="Helical" evidence="1">
    <location>
        <begin position="74"/>
        <end position="93"/>
    </location>
</feature>
<dbReference type="GO" id="GO:0005886">
    <property type="term" value="C:plasma membrane"/>
    <property type="evidence" value="ECO:0007669"/>
    <property type="project" value="TreeGrafter"/>
</dbReference>
<reference evidence="3 4" key="1">
    <citation type="submission" date="2017-10" db="EMBL/GenBank/DDBJ databases">
        <title>Nyctiphanis sp. nov., isolated from the stomach of the euphausiid Nyctiphanes simplex (Hansen, 1911) in the Gulf of California.</title>
        <authorList>
            <person name="Gomez-Gil B."/>
            <person name="Aguilar-Mendez M."/>
            <person name="Lopez-Cortes A."/>
            <person name="Gomez-Gutierrez J."/>
            <person name="Roque A."/>
            <person name="Lang E."/>
            <person name="Gonzalez-Castillo A."/>
        </authorList>
    </citation>
    <scope>NUCLEOTIDE SEQUENCE [LARGE SCALE GENOMIC DNA]</scope>
    <source>
        <strain evidence="3 4">CAIM 600</strain>
    </source>
</reference>
<dbReference type="EMBL" id="PEIB01000003">
    <property type="protein sequence ID" value="RXJ74282.1"/>
    <property type="molecule type" value="Genomic_DNA"/>
</dbReference>
<keyword evidence="1" id="KW-0812">Transmembrane</keyword>
<dbReference type="PANTHER" id="PTHR37290">
    <property type="entry name" value="INNER MEMBRANE PROTEIN YIAA-RELATED"/>
    <property type="match status" value="1"/>
</dbReference>
<dbReference type="AlphaFoldDB" id="A0A4Q0YST1"/>
<dbReference type="RefSeq" id="WP_129121245.1">
    <property type="nucleotide sequence ID" value="NZ_PEIB01000003.1"/>
</dbReference>
<proteinExistence type="predicted"/>
<evidence type="ECO:0000256" key="1">
    <source>
        <dbReference type="SAM" id="Phobius"/>
    </source>
</evidence>
<accession>A0A4Q0YST1</accession>
<comment type="caution">
    <text evidence="3">The sequence shown here is derived from an EMBL/GenBank/DDBJ whole genome shotgun (WGS) entry which is preliminary data.</text>
</comment>
<dbReference type="OrthoDB" id="3295178at2"/>
<keyword evidence="4" id="KW-1185">Reference proteome</keyword>
<dbReference type="InterPro" id="IPR038972">
    <property type="entry name" value="YiaA-like"/>
</dbReference>
<dbReference type="Proteomes" id="UP000290287">
    <property type="component" value="Unassembled WGS sequence"/>
</dbReference>
<name>A0A4Q0YST1_9GAMM</name>
<dbReference type="NCBIfam" id="NF008482">
    <property type="entry name" value="PRK11383.1"/>
    <property type="match status" value="1"/>
</dbReference>
<protein>
    <recommendedName>
        <fullName evidence="2">YiaAB two helix domain-containing protein</fullName>
    </recommendedName>
</protein>
<keyword evidence="1" id="KW-0472">Membrane</keyword>
<sequence>MEKSVNKPTSAFMAASWASLILGVSAYALGLWNSEMMLNEKGYYLITLLFGLFSAISLQKTVRDKMEGIEVTSLYFNMCWFAVVASLSFLSIGLWNAELLLSEKGFYGMSYVLSLFASIAVQKNVRDIAGDSENLEKTDSVKKRFFDRKSLNADDTDVNSSNRD</sequence>
<evidence type="ECO:0000259" key="2">
    <source>
        <dbReference type="Pfam" id="PF05360"/>
    </source>
</evidence>
<keyword evidence="1" id="KW-1133">Transmembrane helix</keyword>
<dbReference type="InterPro" id="IPR008024">
    <property type="entry name" value="YiaAB"/>
</dbReference>
<dbReference type="Pfam" id="PF05360">
    <property type="entry name" value="YiaAB"/>
    <property type="match status" value="2"/>
</dbReference>
<feature type="domain" description="YiaAB two helix" evidence="2">
    <location>
        <begin position="76"/>
        <end position="127"/>
    </location>
</feature>
<feature type="transmembrane region" description="Helical" evidence="1">
    <location>
        <begin position="42"/>
        <end position="62"/>
    </location>
</feature>
<dbReference type="GO" id="GO:0006974">
    <property type="term" value="P:DNA damage response"/>
    <property type="evidence" value="ECO:0007669"/>
    <property type="project" value="TreeGrafter"/>
</dbReference>